<proteinExistence type="predicted"/>
<sequence>MEITDALNDILEEFDVANCKFFNENIDALPEDQIKENFKDLVKRDDEVTKNFSSDSIDRLVLCQNFIGRMKKV</sequence>
<accession>A0AA38FEN0</accession>
<gene>
    <name evidence="1" type="ORF">KI387_029998</name>
</gene>
<reference evidence="1 2" key="1">
    <citation type="journal article" date="2021" name="Nat. Plants">
        <title>The Taxus genome provides insights into paclitaxel biosynthesis.</title>
        <authorList>
            <person name="Xiong X."/>
            <person name="Gou J."/>
            <person name="Liao Q."/>
            <person name="Li Y."/>
            <person name="Zhou Q."/>
            <person name="Bi G."/>
            <person name="Li C."/>
            <person name="Du R."/>
            <person name="Wang X."/>
            <person name="Sun T."/>
            <person name="Guo L."/>
            <person name="Liang H."/>
            <person name="Lu P."/>
            <person name="Wu Y."/>
            <person name="Zhang Z."/>
            <person name="Ro D.K."/>
            <person name="Shang Y."/>
            <person name="Huang S."/>
            <person name="Yan J."/>
        </authorList>
    </citation>
    <scope>NUCLEOTIDE SEQUENCE [LARGE SCALE GENOMIC DNA]</scope>
    <source>
        <strain evidence="1">Ta-2019</strain>
    </source>
</reference>
<dbReference type="AlphaFoldDB" id="A0AA38FEN0"/>
<name>A0AA38FEN0_TAXCH</name>
<evidence type="ECO:0000313" key="1">
    <source>
        <dbReference type="EMBL" id="KAH9298316.1"/>
    </source>
</evidence>
<keyword evidence="2" id="KW-1185">Reference proteome</keyword>
<evidence type="ECO:0000313" key="2">
    <source>
        <dbReference type="Proteomes" id="UP000824469"/>
    </source>
</evidence>
<organism evidence="1 2">
    <name type="scientific">Taxus chinensis</name>
    <name type="common">Chinese yew</name>
    <name type="synonym">Taxus wallichiana var. chinensis</name>
    <dbReference type="NCBI Taxonomy" id="29808"/>
    <lineage>
        <taxon>Eukaryota</taxon>
        <taxon>Viridiplantae</taxon>
        <taxon>Streptophyta</taxon>
        <taxon>Embryophyta</taxon>
        <taxon>Tracheophyta</taxon>
        <taxon>Spermatophyta</taxon>
        <taxon>Pinopsida</taxon>
        <taxon>Pinidae</taxon>
        <taxon>Conifers II</taxon>
        <taxon>Cupressales</taxon>
        <taxon>Taxaceae</taxon>
        <taxon>Taxus</taxon>
    </lineage>
</organism>
<dbReference type="EMBL" id="JAHRHJ020000010">
    <property type="protein sequence ID" value="KAH9298316.1"/>
    <property type="molecule type" value="Genomic_DNA"/>
</dbReference>
<comment type="caution">
    <text evidence="1">The sequence shown here is derived from an EMBL/GenBank/DDBJ whole genome shotgun (WGS) entry which is preliminary data.</text>
</comment>
<feature type="non-terminal residue" evidence="1">
    <location>
        <position position="73"/>
    </location>
</feature>
<dbReference type="Proteomes" id="UP000824469">
    <property type="component" value="Unassembled WGS sequence"/>
</dbReference>
<protein>
    <submittedName>
        <fullName evidence="1">Uncharacterized protein</fullName>
    </submittedName>
</protein>